<name>A0A8C0GU42_CHEAB</name>
<dbReference type="PROSITE" id="PS50157">
    <property type="entry name" value="ZINC_FINGER_C2H2_2"/>
    <property type="match status" value="5"/>
</dbReference>
<accession>A0A8C0GU42</accession>
<dbReference type="SUPFAM" id="SSF57667">
    <property type="entry name" value="beta-beta-alpha zinc fingers"/>
    <property type="match status" value="3"/>
</dbReference>
<feature type="region of interest" description="Disordered" evidence="12">
    <location>
        <begin position="1"/>
        <end position="22"/>
    </location>
</feature>
<keyword evidence="8" id="KW-0238">DNA-binding</keyword>
<keyword evidence="10" id="KW-0539">Nucleus</keyword>
<dbReference type="SMART" id="SM00355">
    <property type="entry name" value="ZnF_C2H2"/>
    <property type="match status" value="6"/>
</dbReference>
<evidence type="ECO:0000256" key="4">
    <source>
        <dbReference type="ARBA" id="ARBA00022737"/>
    </source>
</evidence>
<dbReference type="FunFam" id="3.30.160.60:FF:002343">
    <property type="entry name" value="Zinc finger protein 33A"/>
    <property type="match status" value="1"/>
</dbReference>
<protein>
    <recommendedName>
        <fullName evidence="13">C2H2-type domain-containing protein</fullName>
    </recommendedName>
</protein>
<dbReference type="FunFam" id="3.30.160.60:FF:001498">
    <property type="entry name" value="Zinc finger protein 404"/>
    <property type="match status" value="1"/>
</dbReference>
<dbReference type="FunFam" id="3.30.160.60:FF:000295">
    <property type="entry name" value="zinc finger protein 19"/>
    <property type="match status" value="1"/>
</dbReference>
<evidence type="ECO:0000313" key="15">
    <source>
        <dbReference type="Proteomes" id="UP000694404"/>
    </source>
</evidence>
<keyword evidence="4" id="KW-0677">Repeat</keyword>
<feature type="compositionally biased region" description="Basic and acidic residues" evidence="12">
    <location>
        <begin position="60"/>
        <end position="70"/>
    </location>
</feature>
<dbReference type="AlphaFoldDB" id="A0A8C0GU42"/>
<dbReference type="GeneTree" id="ENSGT00940000154740"/>
<dbReference type="InterPro" id="IPR036236">
    <property type="entry name" value="Znf_C2H2_sf"/>
</dbReference>
<dbReference type="GO" id="GO:0005694">
    <property type="term" value="C:chromosome"/>
    <property type="evidence" value="ECO:0007669"/>
    <property type="project" value="UniProtKB-ARBA"/>
</dbReference>
<keyword evidence="5 11" id="KW-0863">Zinc-finger</keyword>
<dbReference type="PROSITE" id="PS00028">
    <property type="entry name" value="ZINC_FINGER_C2H2_1"/>
    <property type="match status" value="5"/>
</dbReference>
<evidence type="ECO:0000256" key="12">
    <source>
        <dbReference type="SAM" id="MobiDB-lite"/>
    </source>
</evidence>
<dbReference type="GO" id="GO:0045893">
    <property type="term" value="P:positive regulation of DNA-templated transcription"/>
    <property type="evidence" value="ECO:0007669"/>
    <property type="project" value="UniProtKB-ARBA"/>
</dbReference>
<dbReference type="InterPro" id="IPR050331">
    <property type="entry name" value="Zinc_finger"/>
</dbReference>
<proteinExistence type="inferred from homology"/>
<evidence type="ECO:0000256" key="2">
    <source>
        <dbReference type="ARBA" id="ARBA00006991"/>
    </source>
</evidence>
<keyword evidence="7" id="KW-0805">Transcription regulation</keyword>
<dbReference type="Pfam" id="PF00096">
    <property type="entry name" value="zf-C2H2"/>
    <property type="match status" value="6"/>
</dbReference>
<evidence type="ECO:0000256" key="3">
    <source>
        <dbReference type="ARBA" id="ARBA00022723"/>
    </source>
</evidence>
<organism evidence="14 15">
    <name type="scientific">Chelonoidis abingdonii</name>
    <name type="common">Abingdon island giant tortoise</name>
    <name type="synonym">Testudo abingdonii</name>
    <dbReference type="NCBI Taxonomy" id="106734"/>
    <lineage>
        <taxon>Eukaryota</taxon>
        <taxon>Metazoa</taxon>
        <taxon>Chordata</taxon>
        <taxon>Craniata</taxon>
        <taxon>Vertebrata</taxon>
        <taxon>Euteleostomi</taxon>
        <taxon>Archelosauria</taxon>
        <taxon>Testudinata</taxon>
        <taxon>Testudines</taxon>
        <taxon>Cryptodira</taxon>
        <taxon>Durocryptodira</taxon>
        <taxon>Testudinoidea</taxon>
        <taxon>Testudinidae</taxon>
        <taxon>Chelonoidis</taxon>
    </lineage>
</organism>
<keyword evidence="15" id="KW-1185">Reference proteome</keyword>
<evidence type="ECO:0000259" key="13">
    <source>
        <dbReference type="PROSITE" id="PS50157"/>
    </source>
</evidence>
<sequence length="350" mass="38824">QPRALCISTSEQGGVGVPPSRESEPTALGYFLRVHSVWDMAPPVQPAGGLLPTGFPLGSKDIENKEEHPQQEGPEQMEAQRTLSGRSEGDVSWSPEQGESCGNRHRPEVQQGTSSGERQQGKSTDQGVGLKDLPEEMIQPGICTKGKPYECAECRKIFSNDSSLIVHQRVHTGERPYTCSECGKSFTRSSTLVVHQRVHTEEKPYKCLDCGKSFKRSSTLISHQKIHTGERPYNCLECGKGFGDSSAVVRHQRIHTGERPYKCLECGKSFKQSSNLMNHQIIHTGEKPYYCPECGKGFSRKAHFSGSQHPVYKDCSSTPGLEGTLRGHQVQFPALRQDQVNLYHPCQVFV</sequence>
<dbReference type="OMA" id="CAFCGIN"/>
<dbReference type="GO" id="GO:0043565">
    <property type="term" value="F:sequence-specific DNA binding"/>
    <property type="evidence" value="ECO:0007669"/>
    <property type="project" value="UniProtKB-ARBA"/>
</dbReference>
<keyword evidence="9" id="KW-0804">Transcription</keyword>
<dbReference type="GO" id="GO:0008270">
    <property type="term" value="F:zinc ion binding"/>
    <property type="evidence" value="ECO:0007669"/>
    <property type="project" value="UniProtKB-KW"/>
</dbReference>
<feature type="domain" description="C2H2-type" evidence="13">
    <location>
        <begin position="233"/>
        <end position="260"/>
    </location>
</feature>
<keyword evidence="3" id="KW-0479">Metal-binding</keyword>
<comment type="similarity">
    <text evidence="2">Belongs to the krueppel C2H2-type zinc-finger protein family.</text>
</comment>
<evidence type="ECO:0000256" key="7">
    <source>
        <dbReference type="ARBA" id="ARBA00023015"/>
    </source>
</evidence>
<dbReference type="Proteomes" id="UP000694404">
    <property type="component" value="Unplaced"/>
</dbReference>
<comment type="subcellular location">
    <subcellularLocation>
        <location evidence="1">Nucleus</location>
    </subcellularLocation>
</comment>
<dbReference type="GO" id="GO:0005634">
    <property type="term" value="C:nucleus"/>
    <property type="evidence" value="ECO:0007669"/>
    <property type="project" value="UniProtKB-SubCell"/>
</dbReference>
<reference evidence="14" key="1">
    <citation type="submission" date="2025-08" db="UniProtKB">
        <authorList>
            <consortium name="Ensembl"/>
        </authorList>
    </citation>
    <scope>IDENTIFICATION</scope>
</reference>
<dbReference type="Ensembl" id="ENSCABT00000013582.1">
    <property type="protein sequence ID" value="ENSCABP00000012384.1"/>
    <property type="gene ID" value="ENSCABG00000009287.1"/>
</dbReference>
<feature type="region of interest" description="Disordered" evidence="12">
    <location>
        <begin position="49"/>
        <end position="133"/>
    </location>
</feature>
<evidence type="ECO:0000256" key="6">
    <source>
        <dbReference type="ARBA" id="ARBA00022833"/>
    </source>
</evidence>
<evidence type="ECO:0000256" key="5">
    <source>
        <dbReference type="ARBA" id="ARBA00022771"/>
    </source>
</evidence>
<evidence type="ECO:0000256" key="9">
    <source>
        <dbReference type="ARBA" id="ARBA00023163"/>
    </source>
</evidence>
<feature type="domain" description="C2H2-type" evidence="13">
    <location>
        <begin position="205"/>
        <end position="232"/>
    </location>
</feature>
<feature type="domain" description="C2H2-type" evidence="13">
    <location>
        <begin position="149"/>
        <end position="176"/>
    </location>
</feature>
<evidence type="ECO:0000256" key="1">
    <source>
        <dbReference type="ARBA" id="ARBA00004123"/>
    </source>
</evidence>
<dbReference type="FunFam" id="3.30.160.60:FF:000277">
    <property type="entry name" value="Zinc finger protein 48"/>
    <property type="match status" value="1"/>
</dbReference>
<keyword evidence="6" id="KW-0862">Zinc</keyword>
<reference evidence="14" key="2">
    <citation type="submission" date="2025-09" db="UniProtKB">
        <authorList>
            <consortium name="Ensembl"/>
        </authorList>
    </citation>
    <scope>IDENTIFICATION</scope>
</reference>
<feature type="domain" description="C2H2-type" evidence="13">
    <location>
        <begin position="261"/>
        <end position="288"/>
    </location>
</feature>
<evidence type="ECO:0000256" key="8">
    <source>
        <dbReference type="ARBA" id="ARBA00023125"/>
    </source>
</evidence>
<evidence type="ECO:0000313" key="14">
    <source>
        <dbReference type="Ensembl" id="ENSCABP00000012384.1"/>
    </source>
</evidence>
<dbReference type="Gene3D" id="3.30.160.60">
    <property type="entry name" value="Classic Zinc Finger"/>
    <property type="match status" value="6"/>
</dbReference>
<evidence type="ECO:0000256" key="10">
    <source>
        <dbReference type="ARBA" id="ARBA00023242"/>
    </source>
</evidence>
<evidence type="ECO:0000256" key="11">
    <source>
        <dbReference type="PROSITE-ProRule" id="PRU00042"/>
    </source>
</evidence>
<dbReference type="FunFam" id="3.30.160.60:FF:003000">
    <property type="entry name" value="Zinc finger and SCAN domain-containing 20"/>
    <property type="match status" value="1"/>
</dbReference>
<dbReference type="InterPro" id="IPR013087">
    <property type="entry name" value="Znf_C2H2_type"/>
</dbReference>
<feature type="compositionally biased region" description="Polar residues" evidence="12">
    <location>
        <begin position="110"/>
        <end position="126"/>
    </location>
</feature>
<dbReference type="PANTHER" id="PTHR16515:SF66">
    <property type="entry name" value="C2H2-TYPE DOMAIN-CONTAINING PROTEIN"/>
    <property type="match status" value="1"/>
</dbReference>
<feature type="domain" description="C2H2-type" evidence="13">
    <location>
        <begin position="177"/>
        <end position="204"/>
    </location>
</feature>
<dbReference type="FunFam" id="3.30.160.60:FF:001732">
    <property type="entry name" value="Zgc:162936"/>
    <property type="match status" value="1"/>
</dbReference>
<dbReference type="PANTHER" id="PTHR16515">
    <property type="entry name" value="PR DOMAIN ZINC FINGER PROTEIN"/>
    <property type="match status" value="1"/>
</dbReference>